<organism evidence="1 2">
    <name type="scientific">Pseudomonas fluorescens</name>
    <dbReference type="NCBI Taxonomy" id="294"/>
    <lineage>
        <taxon>Bacteria</taxon>
        <taxon>Pseudomonadati</taxon>
        <taxon>Pseudomonadota</taxon>
        <taxon>Gammaproteobacteria</taxon>
        <taxon>Pseudomonadales</taxon>
        <taxon>Pseudomonadaceae</taxon>
        <taxon>Pseudomonas</taxon>
    </lineage>
</organism>
<name>A0A166QLN2_PSEFL</name>
<sequence length="104" mass="11092">MKACEETTIRICNAIPAVSPELLESVLSVASEDSQIIFVQGEGHKVIDGKSFYPDYMSVQISDAYEAMRLAQQLFNACADAIANGGALRSPVSLIIAGQALLSE</sequence>
<gene>
    <name evidence="1" type="ORF">A1D17_02760</name>
</gene>
<proteinExistence type="predicted"/>
<protein>
    <submittedName>
        <fullName evidence="1">Uncharacterized protein</fullName>
    </submittedName>
</protein>
<dbReference type="AlphaFoldDB" id="A0A166QLN2"/>
<evidence type="ECO:0000313" key="1">
    <source>
        <dbReference type="EMBL" id="KZN20480.1"/>
    </source>
</evidence>
<dbReference type="EMBL" id="LUKJ01000002">
    <property type="protein sequence ID" value="KZN20480.1"/>
    <property type="molecule type" value="Genomic_DNA"/>
</dbReference>
<dbReference type="Proteomes" id="UP000076489">
    <property type="component" value="Unassembled WGS sequence"/>
</dbReference>
<dbReference type="RefSeq" id="WP_063340525.1">
    <property type="nucleotide sequence ID" value="NZ_LUKJ01000002.1"/>
</dbReference>
<reference evidence="1 2" key="2">
    <citation type="journal article" date="2018" name="Nature">
        <title>Mutant phenotypes for thousands of bacterial genes of unknown function.</title>
        <authorList>
            <person name="Price M.N."/>
            <person name="Wetmore K.M."/>
            <person name="Waters R.J."/>
            <person name="Callaghan M."/>
            <person name="Ray J."/>
            <person name="Liu H."/>
            <person name="Kuehl J.V."/>
            <person name="Melnyk R.A."/>
            <person name="Lamson J.S."/>
            <person name="Suh Y."/>
            <person name="Carlson H.K."/>
            <person name="Esquivel Z."/>
            <person name="Sadeeshkumar H."/>
            <person name="Chakraborty R."/>
            <person name="Zane G.M."/>
            <person name="Rubin B.E."/>
            <person name="Wall J.D."/>
            <person name="Visel A."/>
            <person name="Bristow J."/>
            <person name="Blow M.J."/>
            <person name="Arkin A.P."/>
            <person name="Deutschbauer A.M."/>
        </authorList>
    </citation>
    <scope>NUCLEOTIDE SEQUENCE [LARGE SCALE GENOMIC DNA]</scope>
    <source>
        <strain evidence="1 2">FW300-N1B4</strain>
    </source>
</reference>
<accession>A0A166QLN2</accession>
<evidence type="ECO:0000313" key="2">
    <source>
        <dbReference type="Proteomes" id="UP000076489"/>
    </source>
</evidence>
<dbReference type="OrthoDB" id="7037335at2"/>
<reference evidence="2" key="1">
    <citation type="submission" date="2016-03" db="EMBL/GenBank/DDBJ databases">
        <authorList>
            <person name="Ray J."/>
            <person name="Price M."/>
            <person name="Deutschbauer A."/>
        </authorList>
    </citation>
    <scope>NUCLEOTIDE SEQUENCE [LARGE SCALE GENOMIC DNA]</scope>
    <source>
        <strain evidence="2">FW300-N1B4</strain>
    </source>
</reference>
<comment type="caution">
    <text evidence="1">The sequence shown here is derived from an EMBL/GenBank/DDBJ whole genome shotgun (WGS) entry which is preliminary data.</text>
</comment>